<organism evidence="1 2">
    <name type="scientific">Mycobacterium phage Superphikiman</name>
    <dbReference type="NCBI Taxonomy" id="2041551"/>
    <lineage>
        <taxon>Viruses</taxon>
        <taxon>Duplodnaviria</taxon>
        <taxon>Heunggongvirae</taxon>
        <taxon>Uroviricota</taxon>
        <taxon>Caudoviricetes</taxon>
        <taxon>Omegavirus</taxon>
        <taxon>Omegavirus courthouse</taxon>
    </lineage>
</organism>
<gene>
    <name evidence="1" type="ORF">SEA_SUPERPHIKIMAN_202</name>
</gene>
<sequence>MSRIYDNDGNYDLDLRNSGNGWVGTFGAILREAVEDITAEGAFGPVEVTFDRGRVLTGTLHGFGSGDDTVRVEGLSIELDRIERLRA</sequence>
<dbReference type="Proteomes" id="UP000240916">
    <property type="component" value="Segment"/>
</dbReference>
<reference evidence="1 2" key="1">
    <citation type="submission" date="2017-09" db="EMBL/GenBank/DDBJ databases">
        <authorList>
            <person name="Pradhan P."/>
            <person name="Aluri L.S."/>
            <person name="Anandarajan D."/>
            <person name="Beiriger J.C."/>
            <person name="Bethamcharla R."/>
            <person name="Betini N."/>
            <person name="Bhatt S.D."/>
            <person name="Chengalvala S."/>
            <person name="Cox N.E."/>
            <person name="Delvadia B.P."/>
            <person name="Desai A.S."/>
            <person name="Devaney A.M."/>
            <person name="Doyle B.K."/>
            <person name="Edgerton A.O."/>
            <person name="Erlich M.C."/>
            <person name="Fitzpatrick K.C."/>
            <person name="Gajjar E.A."/>
            <person name="Ganguly A."/>
            <person name="Gill R.S."/>
            <person name="Goldman M.G."/>
            <person name="Good P.M."/>
            <person name="Gupta N."/>
            <person name="Haddad L.M."/>
            <person name="Han E.J."/>
            <person name="Jain S."/>
            <person name="Jiang A."/>
            <person name="Jurgielewicz A.D."/>
            <person name="Kainth D.K."/>
            <person name="Karam J.M."/>
            <person name="Kodavatiganti M."/>
            <person name="Kriete S.J."/>
            <person name="MacDonald C.E."/>
            <person name="Maret J.P."/>
            <person name="Mathew A.E."/>
            <person name="Nako S."/>
            <person name="Natrajan M."/>
            <person name="Nishu N.M."/>
            <person name="Parikh A."/>
            <person name="Patel N."/>
            <person name="Patel P.D."/>
            <person name="Patel S."/>
            <person name="Patra K."/>
            <person name="Pumpuckdee D."/>
            <person name="Rai K."/>
            <person name="Ramanathan A."/>
            <person name="Sarkar A."/>
            <person name="Schaffer B.L."/>
            <person name="Shah P."/>
            <person name="Tata R.K."/>
            <person name="Tawfik A.H."/>
            <person name="Thuremella B.T."/>
            <person name="Toma J."/>
            <person name="Tran T.L."/>
            <person name="Veera S."/>
            <person name="Vemulapalli V.K."/>
            <person name="Vidas T.V."/>
            <person name="Vieira K.S."/>
            <person name="Vijayakumar G."/>
            <person name="Walor T.A."/>
            <person name="White C.R."/>
            <person name="Wong B.M."/>
            <person name="Zhao Sl."/>
            <person name="McDonald M.T."/>
            <person name="Dalia R."/>
            <person name="Little J.L."/>
            <person name="Gurney S.M.R."/>
            <person name="Bollivar D.W."/>
            <person name="Garlena R.A."/>
            <person name="Russell D.A."/>
            <person name="Pope W.H."/>
            <person name="Jacobs-Sera D."/>
            <person name="Hendrix R.W."/>
            <person name="Hatfull G.F."/>
        </authorList>
    </citation>
    <scope>NUCLEOTIDE SEQUENCE [LARGE SCALE GENOMIC DNA]</scope>
</reference>
<dbReference type="EMBL" id="MF919534">
    <property type="protein sequence ID" value="ATS93040.1"/>
    <property type="molecule type" value="Genomic_DNA"/>
</dbReference>
<evidence type="ECO:0000313" key="2">
    <source>
        <dbReference type="Proteomes" id="UP000240916"/>
    </source>
</evidence>
<accession>A0A2D2W4C2</accession>
<name>A0A2D2W4C2_9CAUD</name>
<evidence type="ECO:0000313" key="1">
    <source>
        <dbReference type="EMBL" id="ATS93040.1"/>
    </source>
</evidence>
<protein>
    <submittedName>
        <fullName evidence="1">Uncharacterized protein</fullName>
    </submittedName>
</protein>
<proteinExistence type="predicted"/>